<dbReference type="InterPro" id="IPR002935">
    <property type="entry name" value="SAM_O-MeTrfase"/>
</dbReference>
<keyword evidence="4" id="KW-0949">S-adenosyl-L-methionine</keyword>
<dbReference type="PaxDb" id="8355-A0A1L8F5I1"/>
<evidence type="ECO:0000256" key="1">
    <source>
        <dbReference type="ARBA" id="ARBA00012880"/>
    </source>
</evidence>
<reference evidence="10" key="1">
    <citation type="submission" date="2025-08" db="UniProtKB">
        <authorList>
            <consortium name="RefSeq"/>
        </authorList>
    </citation>
    <scope>IDENTIFICATION</scope>
    <source>
        <strain evidence="10">J_2021</strain>
        <tissue evidence="10">Erythrocytes</tissue>
    </source>
</reference>
<keyword evidence="9" id="KW-1185">Reference proteome</keyword>
<dbReference type="GO" id="GO:0032259">
    <property type="term" value="P:methylation"/>
    <property type="evidence" value="ECO:0007669"/>
    <property type="project" value="UniProtKB-KW"/>
</dbReference>
<evidence type="ECO:0000256" key="6">
    <source>
        <dbReference type="ARBA" id="ARBA00022939"/>
    </source>
</evidence>
<evidence type="ECO:0000256" key="2">
    <source>
        <dbReference type="ARBA" id="ARBA00022603"/>
    </source>
</evidence>
<dbReference type="Pfam" id="PF01596">
    <property type="entry name" value="Methyltransf_3"/>
    <property type="match status" value="1"/>
</dbReference>
<organism evidence="9 10">
    <name type="scientific">Xenopus laevis</name>
    <name type="common">African clawed frog</name>
    <dbReference type="NCBI Taxonomy" id="8355"/>
    <lineage>
        <taxon>Eukaryota</taxon>
        <taxon>Metazoa</taxon>
        <taxon>Chordata</taxon>
        <taxon>Craniata</taxon>
        <taxon>Vertebrata</taxon>
        <taxon>Euteleostomi</taxon>
        <taxon>Amphibia</taxon>
        <taxon>Batrachia</taxon>
        <taxon>Anura</taxon>
        <taxon>Pipoidea</taxon>
        <taxon>Pipidae</taxon>
        <taxon>Xenopodinae</taxon>
        <taxon>Xenopus</taxon>
        <taxon>Xenopus</taxon>
    </lineage>
</organism>
<keyword evidence="3" id="KW-0808">Transferase</keyword>
<proteinExistence type="inferred from homology"/>
<feature type="region of interest" description="Disordered" evidence="8">
    <location>
        <begin position="155"/>
        <end position="181"/>
    </location>
</feature>
<dbReference type="PANTHER" id="PTHR43836:SF10">
    <property type="entry name" value="CATECHOL O-METHYLTRANSFERASE B"/>
    <property type="match status" value="1"/>
</dbReference>
<evidence type="ECO:0000256" key="5">
    <source>
        <dbReference type="ARBA" id="ARBA00022867"/>
    </source>
</evidence>
<dbReference type="SUPFAM" id="SSF53335">
    <property type="entry name" value="S-adenosyl-L-methionine-dependent methyltransferases"/>
    <property type="match status" value="2"/>
</dbReference>
<dbReference type="RefSeq" id="XP_018084815.1">
    <property type="nucleotide sequence ID" value="XM_018229326.2"/>
</dbReference>
<dbReference type="STRING" id="8355.A0A1L8F5I1"/>
<dbReference type="Bgee" id="108698094">
    <property type="expression patterns" value="Expressed in camera-type eye and 17 other cell types or tissues"/>
</dbReference>
<dbReference type="KEGG" id="xla:108698094"/>
<comment type="similarity">
    <text evidence="7">Belongs to the class I-like SAM-binding methyltransferase superfamily. Cation-dependent O-methyltransferase family.</text>
</comment>
<dbReference type="Proteomes" id="UP000186698">
    <property type="component" value="Chromosome 8L"/>
</dbReference>
<feature type="region of interest" description="Disordered" evidence="8">
    <location>
        <begin position="211"/>
        <end position="234"/>
    </location>
</feature>
<dbReference type="PANTHER" id="PTHR43836">
    <property type="entry name" value="CATECHOL O-METHYLTRANSFERASE 1-RELATED"/>
    <property type="match status" value="1"/>
</dbReference>
<keyword evidence="6" id="KW-0128">Catecholamine metabolism</keyword>
<dbReference type="GeneID" id="108698094"/>
<sequence>MLSVLLAGCMGALAVLLVVVWRVRTDGTWALWWHDNYLERLRDFTSGKSRPMRILQYVQRTAVQGDANSVISAVDSYCANVEWAMNVGDMKGEILDAVVLDVRPRWVLELGTYCGYSTMRIARFLPPGARLVTLEMNHHYAQVAKQILGHAGVDAQLSPSPSSVPQSCTQGEEPVGGATHSSQRRWRLQEALIYTTLHCLQLPLQLFSRTPQNPLAASTPKPPEETAGRQQTKRSSTCKVDLLVGTSSALIPQLKKKFDLDKFDLVFIDHWKTSYLPDTKLLEECGLLASGTVLLADNVTCPGAPDYLQYVRNSPRYKSLYFPSQLEYLQVEDGMEKSIFLG</sequence>
<dbReference type="InterPro" id="IPR029063">
    <property type="entry name" value="SAM-dependent_MTases_sf"/>
</dbReference>
<evidence type="ECO:0000256" key="3">
    <source>
        <dbReference type="ARBA" id="ARBA00022679"/>
    </source>
</evidence>
<evidence type="ECO:0000256" key="4">
    <source>
        <dbReference type="ARBA" id="ARBA00022691"/>
    </source>
</evidence>
<evidence type="ECO:0000256" key="7">
    <source>
        <dbReference type="ARBA" id="ARBA00023453"/>
    </source>
</evidence>
<dbReference type="AlphaFoldDB" id="A0A1L8F5I1"/>
<protein>
    <recommendedName>
        <fullName evidence="1">catechol O-methyltransferase</fullName>
        <ecNumber evidence="1">2.1.1.6</ecNumber>
    </recommendedName>
</protein>
<evidence type="ECO:0000313" key="9">
    <source>
        <dbReference type="Proteomes" id="UP000186698"/>
    </source>
</evidence>
<evidence type="ECO:0000313" key="10">
    <source>
        <dbReference type="RefSeq" id="XP_018084815.1"/>
    </source>
</evidence>
<dbReference type="EC" id="2.1.1.6" evidence="1"/>
<name>A0A1L8F5I1_XENLA</name>
<dbReference type="Gene3D" id="3.40.50.150">
    <property type="entry name" value="Vaccinia Virus protein VP39"/>
    <property type="match status" value="2"/>
</dbReference>
<feature type="compositionally biased region" description="Low complexity" evidence="8">
    <location>
        <begin position="158"/>
        <end position="167"/>
    </location>
</feature>
<evidence type="ECO:0000256" key="8">
    <source>
        <dbReference type="SAM" id="MobiDB-lite"/>
    </source>
</evidence>
<dbReference type="GO" id="GO:0032502">
    <property type="term" value="P:developmental process"/>
    <property type="evidence" value="ECO:0000318"/>
    <property type="project" value="GO_Central"/>
</dbReference>
<dbReference type="GO" id="GO:0042417">
    <property type="term" value="P:dopamine metabolic process"/>
    <property type="evidence" value="ECO:0000318"/>
    <property type="project" value="GO_Central"/>
</dbReference>
<keyword evidence="5" id="KW-0531">Neurotransmitter degradation</keyword>
<keyword evidence="2" id="KW-0489">Methyltransferase</keyword>
<dbReference type="GO" id="GO:0016206">
    <property type="term" value="F:catechol O-methyltransferase activity"/>
    <property type="evidence" value="ECO:0000318"/>
    <property type="project" value="GO_Central"/>
</dbReference>
<dbReference type="GO" id="GO:0042424">
    <property type="term" value="P:catecholamine catabolic process"/>
    <property type="evidence" value="ECO:0000318"/>
    <property type="project" value="GO_Central"/>
</dbReference>
<dbReference type="PROSITE" id="PS51682">
    <property type="entry name" value="SAM_OMT_I"/>
    <property type="match status" value="1"/>
</dbReference>
<dbReference type="OrthoDB" id="186626at2759"/>
<dbReference type="OMA" id="EMNPQNC"/>
<gene>
    <name evidence="10" type="primary">LOC108698094</name>
</gene>
<accession>A0A1L8F5I1</accession>